<evidence type="ECO:0000313" key="4">
    <source>
        <dbReference type="WBParaSite" id="NBR_0001394201-mRNA-1"/>
    </source>
</evidence>
<feature type="signal peptide" evidence="1">
    <location>
        <begin position="1"/>
        <end position="18"/>
    </location>
</feature>
<accession>A0A0N4YBS4</accession>
<organism evidence="4">
    <name type="scientific">Nippostrongylus brasiliensis</name>
    <name type="common">Rat hookworm</name>
    <dbReference type="NCBI Taxonomy" id="27835"/>
    <lineage>
        <taxon>Eukaryota</taxon>
        <taxon>Metazoa</taxon>
        <taxon>Ecdysozoa</taxon>
        <taxon>Nematoda</taxon>
        <taxon>Chromadorea</taxon>
        <taxon>Rhabditida</taxon>
        <taxon>Rhabditina</taxon>
        <taxon>Rhabditomorpha</taxon>
        <taxon>Strongyloidea</taxon>
        <taxon>Heligmosomidae</taxon>
        <taxon>Nippostrongylus</taxon>
    </lineage>
</organism>
<sequence>MKYVQLVLWCLIPYGSMATADNSRCEILGSLRNVYTKYISPINRGLIYNTSLEELALNFRSAENGYFQRLAEKSDQEKVDSLFGVFLQSSDVIKIRNIPGGHPYGCNTRKCSTTGREIFRVGCIFTTKGFSLAEQFSSTFETFFKGLNSKMAWDNGLYEKAVTLLTNMNLAIPSNQIKRKVQTSLLSVDEGSIGYALTNTLLPYTFTDGQLTKIKNQGSHYGCAMRVIYGKLLDLACIVGLGELS</sequence>
<evidence type="ECO:0000313" key="2">
    <source>
        <dbReference type="EMBL" id="VDL77532.1"/>
    </source>
</evidence>
<dbReference type="Proteomes" id="UP000271162">
    <property type="component" value="Unassembled WGS sequence"/>
</dbReference>
<keyword evidence="3" id="KW-1185">Reference proteome</keyword>
<dbReference type="AlphaFoldDB" id="A0A0N4YBS4"/>
<dbReference type="EMBL" id="UYSL01021196">
    <property type="protein sequence ID" value="VDL77532.1"/>
    <property type="molecule type" value="Genomic_DNA"/>
</dbReference>
<name>A0A0N4YBS4_NIPBR</name>
<keyword evidence="1" id="KW-0732">Signal</keyword>
<reference evidence="2 3" key="2">
    <citation type="submission" date="2018-11" db="EMBL/GenBank/DDBJ databases">
        <authorList>
            <consortium name="Pathogen Informatics"/>
        </authorList>
    </citation>
    <scope>NUCLEOTIDE SEQUENCE [LARGE SCALE GENOMIC DNA]</scope>
</reference>
<proteinExistence type="predicted"/>
<reference evidence="4" key="1">
    <citation type="submission" date="2017-02" db="UniProtKB">
        <authorList>
            <consortium name="WormBaseParasite"/>
        </authorList>
    </citation>
    <scope>IDENTIFICATION</scope>
</reference>
<evidence type="ECO:0000256" key="1">
    <source>
        <dbReference type="SAM" id="SignalP"/>
    </source>
</evidence>
<dbReference type="WBParaSite" id="NBR_0001394201-mRNA-1">
    <property type="protein sequence ID" value="NBR_0001394201-mRNA-1"/>
    <property type="gene ID" value="NBR_0001394201"/>
</dbReference>
<protein>
    <submittedName>
        <fullName evidence="4">SCP domain-containing protein</fullName>
    </submittedName>
</protein>
<gene>
    <name evidence="2" type="ORF">NBR_LOCUS13943</name>
</gene>
<feature type="chain" id="PRO_5043125477" evidence="1">
    <location>
        <begin position="19"/>
        <end position="245"/>
    </location>
</feature>
<evidence type="ECO:0000313" key="3">
    <source>
        <dbReference type="Proteomes" id="UP000271162"/>
    </source>
</evidence>